<evidence type="ECO:0000256" key="3">
    <source>
        <dbReference type="ARBA" id="ARBA00022692"/>
    </source>
</evidence>
<feature type="transmembrane region" description="Helical" evidence="7">
    <location>
        <begin position="220"/>
        <end position="244"/>
    </location>
</feature>
<comment type="caution">
    <text evidence="8">The sequence shown here is derived from an EMBL/GenBank/DDBJ whole genome shotgun (WGS) entry which is preliminary data.</text>
</comment>
<dbReference type="InterPro" id="IPR000175">
    <property type="entry name" value="Na/ntran_symport"/>
</dbReference>
<keyword evidence="5 7" id="KW-0472">Membrane</keyword>
<dbReference type="GO" id="GO:0015293">
    <property type="term" value="F:symporter activity"/>
    <property type="evidence" value="ECO:0007669"/>
    <property type="project" value="UniProtKB-KW"/>
</dbReference>
<dbReference type="InterPro" id="IPR037272">
    <property type="entry name" value="SNS_sf"/>
</dbReference>
<dbReference type="Proteomes" id="UP000886268">
    <property type="component" value="Unassembled WGS sequence"/>
</dbReference>
<dbReference type="SUPFAM" id="SSF161070">
    <property type="entry name" value="SNF-like"/>
    <property type="match status" value="1"/>
</dbReference>
<dbReference type="NCBIfam" id="NF037979">
    <property type="entry name" value="Na_transp"/>
    <property type="match status" value="1"/>
</dbReference>
<feature type="transmembrane region" description="Helical" evidence="7">
    <location>
        <begin position="12"/>
        <end position="31"/>
    </location>
</feature>
<evidence type="ECO:0000256" key="2">
    <source>
        <dbReference type="ARBA" id="ARBA00022448"/>
    </source>
</evidence>
<name>A0A7V1I3H7_DESA2</name>
<feature type="transmembrane region" description="Helical" evidence="7">
    <location>
        <begin position="354"/>
        <end position="375"/>
    </location>
</feature>
<comment type="subcellular location">
    <subcellularLocation>
        <location evidence="1">Membrane</location>
        <topology evidence="1">Multi-pass membrane protein</topology>
    </subcellularLocation>
</comment>
<keyword evidence="2 6" id="KW-0813">Transport</keyword>
<reference evidence="8" key="1">
    <citation type="journal article" date="2020" name="mSystems">
        <title>Genome- and Community-Level Interaction Insights into Carbon Utilization and Element Cycling Functions of Hydrothermarchaeota in Hydrothermal Sediment.</title>
        <authorList>
            <person name="Zhou Z."/>
            <person name="Liu Y."/>
            <person name="Xu W."/>
            <person name="Pan J."/>
            <person name="Luo Z.H."/>
            <person name="Li M."/>
        </authorList>
    </citation>
    <scope>NUCLEOTIDE SEQUENCE [LARGE SCALE GENOMIC DNA]</scope>
    <source>
        <strain evidence="8">HyVt-45</strain>
    </source>
</reference>
<accession>A0A7V1I3H7</accession>
<dbReference type="PRINTS" id="PR00176">
    <property type="entry name" value="NANEUSMPORT"/>
</dbReference>
<dbReference type="PANTHER" id="PTHR11616">
    <property type="entry name" value="SODIUM/CHLORIDE DEPENDENT TRANSPORTER"/>
    <property type="match status" value="1"/>
</dbReference>
<dbReference type="PROSITE" id="PS50267">
    <property type="entry name" value="NA_NEUROTRAN_SYMP_3"/>
    <property type="match status" value="1"/>
</dbReference>
<dbReference type="GO" id="GO:0005886">
    <property type="term" value="C:plasma membrane"/>
    <property type="evidence" value="ECO:0007669"/>
    <property type="project" value="TreeGrafter"/>
</dbReference>
<evidence type="ECO:0000256" key="4">
    <source>
        <dbReference type="ARBA" id="ARBA00022989"/>
    </source>
</evidence>
<feature type="transmembrane region" description="Helical" evidence="7">
    <location>
        <begin position="381"/>
        <end position="405"/>
    </location>
</feature>
<feature type="transmembrane region" description="Helical" evidence="7">
    <location>
        <begin position="256"/>
        <end position="282"/>
    </location>
</feature>
<keyword evidence="6" id="KW-0769">Symport</keyword>
<dbReference type="AlphaFoldDB" id="A0A7V1I3H7"/>
<comment type="similarity">
    <text evidence="6">Belongs to the sodium:neurotransmitter symporter (SNF) (TC 2.A.22) family.</text>
</comment>
<organism evidence="8">
    <name type="scientific">Desulfofervidus auxilii</name>
    <dbReference type="NCBI Taxonomy" id="1621989"/>
    <lineage>
        <taxon>Bacteria</taxon>
        <taxon>Pseudomonadati</taxon>
        <taxon>Thermodesulfobacteriota</taxon>
        <taxon>Candidatus Desulfofervidia</taxon>
        <taxon>Candidatus Desulfofervidales</taxon>
        <taxon>Candidatus Desulfofervidaceae</taxon>
        <taxon>Candidatus Desulfofervidus</taxon>
    </lineage>
</organism>
<dbReference type="PROSITE" id="PS00610">
    <property type="entry name" value="NA_NEUROTRAN_SYMP_1"/>
    <property type="match status" value="1"/>
</dbReference>
<sequence length="487" mass="54687">MEKRERWDKRVEFILAAIGAAVGLGNIWRFPYMVYQNGGGAFLIPYFVALFTAGIPLMILEYTLGTRMQGGAPQAFAKISKKFEWVGWLSIVLVFFIVSYYTVIMAWSFDYLWFSLKLKWGHDTANFFYKDFLQLSGSPSVLGSIRWPVIIGLVFAWLSIFLCIFKGPKTTGKIVYFTVLTPIVLLIIMVIRGLTLPNAIEGIKYYLTPNFKKLLEPRVWLAAYGQVFFSLSLAMGTLIAYSSYLPKDSDTNNNAFITSLADAGIAFLAGFAVFSVLGYLALAMNTEVPKVVSSGFGLAFITYPTAINHLPAAPLFGVFFFLLLLTLAIDSAFSEIEGIAAGFMDKWKIKRIPLLLAIIIPAFLIGLIYTTRGGFYWIDVVDYFVCTFGLTLVGFLETVIVGYYYGADKMREYSNSTSDFAVGKWWNICIKYITPIILVISFFSSIYSILKKPYGNYPFWVTIVGFGIFIFSIIMAFVLQAIKGKEE</sequence>
<evidence type="ECO:0000313" key="8">
    <source>
        <dbReference type="EMBL" id="HEB73741.1"/>
    </source>
</evidence>
<evidence type="ECO:0000256" key="1">
    <source>
        <dbReference type="ARBA" id="ARBA00004141"/>
    </source>
</evidence>
<evidence type="ECO:0000256" key="6">
    <source>
        <dbReference type="RuleBase" id="RU003732"/>
    </source>
</evidence>
<protein>
    <recommendedName>
        <fullName evidence="6">Transporter</fullName>
    </recommendedName>
</protein>
<feature type="transmembrane region" description="Helical" evidence="7">
    <location>
        <begin position="312"/>
        <end position="333"/>
    </location>
</feature>
<proteinExistence type="inferred from homology"/>
<feature type="transmembrane region" description="Helical" evidence="7">
    <location>
        <begin position="145"/>
        <end position="165"/>
    </location>
</feature>
<keyword evidence="4 7" id="KW-1133">Transmembrane helix</keyword>
<feature type="transmembrane region" description="Helical" evidence="7">
    <location>
        <begin position="459"/>
        <end position="482"/>
    </location>
</feature>
<evidence type="ECO:0000256" key="5">
    <source>
        <dbReference type="ARBA" id="ARBA00023136"/>
    </source>
</evidence>
<gene>
    <name evidence="8" type="ORF">ENJ03_00775</name>
</gene>
<dbReference type="EMBL" id="DRKW01000042">
    <property type="protein sequence ID" value="HEB73741.1"/>
    <property type="molecule type" value="Genomic_DNA"/>
</dbReference>
<keyword evidence="3 6" id="KW-0812">Transmembrane</keyword>
<feature type="transmembrane region" description="Helical" evidence="7">
    <location>
        <begin position="174"/>
        <end position="200"/>
    </location>
</feature>
<evidence type="ECO:0000256" key="7">
    <source>
        <dbReference type="SAM" id="Phobius"/>
    </source>
</evidence>
<feature type="transmembrane region" description="Helical" evidence="7">
    <location>
        <begin position="425"/>
        <end position="447"/>
    </location>
</feature>
<dbReference type="CDD" id="cd10334">
    <property type="entry name" value="SLC6sbd_u1"/>
    <property type="match status" value="1"/>
</dbReference>
<feature type="transmembrane region" description="Helical" evidence="7">
    <location>
        <begin position="85"/>
        <end position="109"/>
    </location>
</feature>
<feature type="transmembrane region" description="Helical" evidence="7">
    <location>
        <begin position="43"/>
        <end position="64"/>
    </location>
</feature>
<dbReference type="Pfam" id="PF00209">
    <property type="entry name" value="SNF"/>
    <property type="match status" value="2"/>
</dbReference>
<dbReference type="GO" id="GO:0035725">
    <property type="term" value="P:sodium ion transmembrane transport"/>
    <property type="evidence" value="ECO:0007669"/>
    <property type="project" value="TreeGrafter"/>
</dbReference>
<dbReference type="PANTHER" id="PTHR11616:SF240">
    <property type="entry name" value="BLOATED TUBULES, ISOFORM B-RELATED"/>
    <property type="match status" value="1"/>
</dbReference>